<gene>
    <name evidence="1" type="ORF">TrRE_jg5179</name>
</gene>
<name>A0A9W7C5P3_9STRA</name>
<dbReference type="OrthoDB" id="186769at2759"/>
<dbReference type="AlphaFoldDB" id="A0A9W7C5P3"/>
<comment type="caution">
    <text evidence="1">The sequence shown here is derived from an EMBL/GenBank/DDBJ whole genome shotgun (WGS) entry which is preliminary data.</text>
</comment>
<evidence type="ECO:0000313" key="2">
    <source>
        <dbReference type="Proteomes" id="UP001165082"/>
    </source>
</evidence>
<protein>
    <submittedName>
        <fullName evidence="1">Uncharacterized protein</fullName>
    </submittedName>
</protein>
<sequence length="115" mass="12874">MSEEDAEALSFVSMAPRRKVVAYPDTGTGAIPDRPPTRGGSVYDQYHKRAITLHDKTADDDKFKKTAEEMFEMKMQLKYGSPLVSAAMEWGHTTDWVTTMRPDGAGVIKKTQKFS</sequence>
<organism evidence="1 2">
    <name type="scientific">Triparma retinervis</name>
    <dbReference type="NCBI Taxonomy" id="2557542"/>
    <lineage>
        <taxon>Eukaryota</taxon>
        <taxon>Sar</taxon>
        <taxon>Stramenopiles</taxon>
        <taxon>Ochrophyta</taxon>
        <taxon>Bolidophyceae</taxon>
        <taxon>Parmales</taxon>
        <taxon>Triparmaceae</taxon>
        <taxon>Triparma</taxon>
    </lineage>
</organism>
<proteinExistence type="predicted"/>
<reference evidence="1" key="1">
    <citation type="submission" date="2022-07" db="EMBL/GenBank/DDBJ databases">
        <title>Genome analysis of Parmales, a sister group of diatoms, reveals the evolutionary specialization of diatoms from phago-mixotrophs to photoautotrophs.</title>
        <authorList>
            <person name="Ban H."/>
            <person name="Sato S."/>
            <person name="Yoshikawa S."/>
            <person name="Kazumasa Y."/>
            <person name="Nakamura Y."/>
            <person name="Ichinomiya M."/>
            <person name="Saitoh K."/>
            <person name="Sato N."/>
            <person name="Blanc-Mathieu R."/>
            <person name="Endo H."/>
            <person name="Kuwata A."/>
            <person name="Ogata H."/>
        </authorList>
    </citation>
    <scope>NUCLEOTIDE SEQUENCE</scope>
</reference>
<evidence type="ECO:0000313" key="1">
    <source>
        <dbReference type="EMBL" id="GMI03380.1"/>
    </source>
</evidence>
<dbReference type="EMBL" id="BRXZ01000029">
    <property type="protein sequence ID" value="GMI03380.1"/>
    <property type="molecule type" value="Genomic_DNA"/>
</dbReference>
<accession>A0A9W7C5P3</accession>
<keyword evidence="2" id="KW-1185">Reference proteome</keyword>
<dbReference type="Proteomes" id="UP001165082">
    <property type="component" value="Unassembled WGS sequence"/>
</dbReference>